<protein>
    <recommendedName>
        <fullName evidence="4">WD40 repeat-like protein</fullName>
    </recommendedName>
</protein>
<comment type="caution">
    <text evidence="2">The sequence shown here is derived from an EMBL/GenBank/DDBJ whole genome shotgun (WGS) entry which is preliminary data.</text>
</comment>
<dbReference type="SMART" id="SM00320">
    <property type="entry name" value="WD40"/>
    <property type="match status" value="2"/>
</dbReference>
<name>A0A9P6JVA6_9AGAR</name>
<feature type="region of interest" description="Disordered" evidence="1">
    <location>
        <begin position="95"/>
        <end position="117"/>
    </location>
</feature>
<evidence type="ECO:0008006" key="4">
    <source>
        <dbReference type="Google" id="ProtNLM"/>
    </source>
</evidence>
<dbReference type="SUPFAM" id="SSF50978">
    <property type="entry name" value="WD40 repeat-like"/>
    <property type="match status" value="1"/>
</dbReference>
<dbReference type="Proteomes" id="UP000807306">
    <property type="component" value="Unassembled WGS sequence"/>
</dbReference>
<dbReference type="InterPro" id="IPR036322">
    <property type="entry name" value="WD40_repeat_dom_sf"/>
</dbReference>
<organism evidence="2 3">
    <name type="scientific">Crepidotus variabilis</name>
    <dbReference type="NCBI Taxonomy" id="179855"/>
    <lineage>
        <taxon>Eukaryota</taxon>
        <taxon>Fungi</taxon>
        <taxon>Dikarya</taxon>
        <taxon>Basidiomycota</taxon>
        <taxon>Agaricomycotina</taxon>
        <taxon>Agaricomycetes</taxon>
        <taxon>Agaricomycetidae</taxon>
        <taxon>Agaricales</taxon>
        <taxon>Agaricineae</taxon>
        <taxon>Crepidotaceae</taxon>
        <taxon>Crepidotus</taxon>
    </lineage>
</organism>
<accession>A0A9P6JVA6</accession>
<dbReference type="GO" id="GO:0005737">
    <property type="term" value="C:cytoplasm"/>
    <property type="evidence" value="ECO:0007669"/>
    <property type="project" value="TreeGrafter"/>
</dbReference>
<feature type="compositionally biased region" description="Basic and acidic residues" evidence="1">
    <location>
        <begin position="149"/>
        <end position="171"/>
    </location>
</feature>
<proteinExistence type="predicted"/>
<evidence type="ECO:0000256" key="1">
    <source>
        <dbReference type="SAM" id="MobiDB-lite"/>
    </source>
</evidence>
<feature type="region of interest" description="Disordered" evidence="1">
    <location>
        <begin position="141"/>
        <end position="222"/>
    </location>
</feature>
<dbReference type="EMBL" id="MU157829">
    <property type="protein sequence ID" value="KAF9533285.1"/>
    <property type="molecule type" value="Genomic_DNA"/>
</dbReference>
<evidence type="ECO:0000313" key="2">
    <source>
        <dbReference type="EMBL" id="KAF9533285.1"/>
    </source>
</evidence>
<feature type="compositionally biased region" description="Basic residues" evidence="1">
    <location>
        <begin position="95"/>
        <end position="106"/>
    </location>
</feature>
<dbReference type="InterPro" id="IPR016024">
    <property type="entry name" value="ARM-type_fold"/>
</dbReference>
<dbReference type="Gene3D" id="2.130.10.10">
    <property type="entry name" value="YVTN repeat-like/Quinoprotein amine dehydrogenase"/>
    <property type="match status" value="1"/>
</dbReference>
<dbReference type="PANTHER" id="PTHR44099">
    <property type="entry name" value="RABCONNECTIN-3B, ISOFORM A"/>
    <property type="match status" value="1"/>
</dbReference>
<evidence type="ECO:0000313" key="3">
    <source>
        <dbReference type="Proteomes" id="UP000807306"/>
    </source>
</evidence>
<dbReference type="InterPro" id="IPR001680">
    <property type="entry name" value="WD40_rpt"/>
</dbReference>
<sequence>MNSSPPCRFILPFLFPNASQLLEGNPNASEDVISTALGTSRVTILEPCNIGDADDNCPALLIGCEDGTLQALHRPAAARGSSPVFIEPAVSRHAKRFSKASQRRSRSSSPTSMLSPTFNVTAKPRVVSGITAERVEAPKNYVDFDDEPDKLKDILKGKNPRERLSVSEKAPEPNVRPATPSLLDASAAGKRKNAAPRSLLSAANSRAATPPPHISTPSSPGDCASPLTNWCTRYHILPSSSGFGHSIKSIKLVLNKRYFVALQESGHIFVYAVEDGSCKTWLRIDEELEKNDSKAELQLPRPQDSWTWSKLTVTEVGETPFLVVTASNGGDSPALMGDTEEGTSERSRCVLYELVILPSNIALRKVGQWEQESPGLAYGLYAEASGGITFFSTSHEGHFMVQDLNLTSNYSLQVPMMQFQPENETKHTQGAHLSIPHALKSMMSRSSDHLPSMEKGDPESIKEQSSLLSEPHDIGAMILDSTLRGLETHRMDNGKLRGIVWNTKEMALFEYSGRAFMNLFRSIAVNVHAATWLDDETYALYFEVRLIDADNDDVSETSQASHLRLLSERIHLIALGLHEAAKASTQESCKEIVSYPISESLLGETAEITPSVLWRSGRSSTRKPITLCSSLPLDFDTFIFGFSDGYLRRYSLAQLVSKGRKSYLPASSASKTSNSPLGAGIVGLHIVQNPRTRERFIVGGGDDGSIAFCSFELVARWIVFTSPLAHVLQLDLDKTGPLRGCALCVATDGTLAIIVIDGFHFLYLLPGASAPLSRICLGENNMLLMYRDQRARLWDSQTKELWRSMGQDKAEEMLNQGGWTTLDLEKDVCLPKSLWHSIAGSYTGLDAVASLSLDLEQLIIESNAITKTISTSKDEVQNILSALERLKLILSVLHTPGLNSDVDSILYDKLGATSSSVVPGNISSNSTVLYNHGQPCEAWCVSETVTASRSLAIVSVLRSLSLFEDLTEGANTVIAFYSSSLASCVGPRFKHPSLESLGQRWFDASNDLRSAIRTLFDAATANLSDEEAIKITEKWQHHVPTLQPDSEKESLNAALALLICGCVAAEKYSLLAVNALMDISKSISLYLHDEKSIYRALAIDLCSRGFHVWQHYIDAMHILRSLFDLATSTKKDSISVQNVGAQARLSVLSIASSNMAILMSTLCLDILNPPTVEHRRSVLQVLAFLMKKRAHVLQAHLPRLMEAVVKSLDPNSTANRELVFDAATEIISYVVKTYPSVCFDVNTQRLAVGTNEGAVVMYDVKTAIRLYVLESHKKVITACSFSPDGRRLVTVCLKESSVLVWKVGSSFSSFFNPGAPPRQGRGGSEPFKTLNFNVGAEAEMTTAESLDLVRVEWIADRSVKVKIRQSVLTFST</sequence>
<dbReference type="InterPro" id="IPR049916">
    <property type="entry name" value="WDR72-like"/>
</dbReference>
<keyword evidence="3" id="KW-1185">Reference proteome</keyword>
<dbReference type="SUPFAM" id="SSF48371">
    <property type="entry name" value="ARM repeat"/>
    <property type="match status" value="1"/>
</dbReference>
<gene>
    <name evidence="2" type="ORF">CPB83DRAFT_943092</name>
</gene>
<feature type="compositionally biased region" description="Low complexity" evidence="1">
    <location>
        <begin position="195"/>
        <end position="208"/>
    </location>
</feature>
<dbReference type="PANTHER" id="PTHR44099:SF4">
    <property type="entry name" value="RABCONNECTIN-3B, ISOFORM A"/>
    <property type="match status" value="1"/>
</dbReference>
<reference evidence="2" key="1">
    <citation type="submission" date="2020-11" db="EMBL/GenBank/DDBJ databases">
        <authorList>
            <consortium name="DOE Joint Genome Institute"/>
            <person name="Ahrendt S."/>
            <person name="Riley R."/>
            <person name="Andreopoulos W."/>
            <person name="Labutti K."/>
            <person name="Pangilinan J."/>
            <person name="Ruiz-Duenas F.J."/>
            <person name="Barrasa J.M."/>
            <person name="Sanchez-Garcia M."/>
            <person name="Camarero S."/>
            <person name="Miyauchi S."/>
            <person name="Serrano A."/>
            <person name="Linde D."/>
            <person name="Babiker R."/>
            <person name="Drula E."/>
            <person name="Ayuso-Fernandez I."/>
            <person name="Pacheco R."/>
            <person name="Padilla G."/>
            <person name="Ferreira P."/>
            <person name="Barriuso J."/>
            <person name="Kellner H."/>
            <person name="Castanera R."/>
            <person name="Alfaro M."/>
            <person name="Ramirez L."/>
            <person name="Pisabarro A.G."/>
            <person name="Kuo A."/>
            <person name="Tritt A."/>
            <person name="Lipzen A."/>
            <person name="He G."/>
            <person name="Yan M."/>
            <person name="Ng V."/>
            <person name="Cullen D."/>
            <person name="Martin F."/>
            <person name="Rosso M.-N."/>
            <person name="Henrissat B."/>
            <person name="Hibbett D."/>
            <person name="Martinez A.T."/>
            <person name="Grigoriev I.V."/>
        </authorList>
    </citation>
    <scope>NUCLEOTIDE SEQUENCE</scope>
    <source>
        <strain evidence="2">CBS 506.95</strain>
    </source>
</reference>
<dbReference type="InterPro" id="IPR015943">
    <property type="entry name" value="WD40/YVTN_repeat-like_dom_sf"/>
</dbReference>
<dbReference type="OrthoDB" id="338622at2759"/>